<keyword evidence="3" id="KW-1185">Reference proteome</keyword>
<reference evidence="3" key="1">
    <citation type="submission" date="2016-06" db="EMBL/GenBank/DDBJ databases">
        <authorList>
            <person name="Varghese N."/>
        </authorList>
    </citation>
    <scope>NUCLEOTIDE SEQUENCE [LARGE SCALE GENOMIC DNA]</scope>
    <source>
        <strain evidence="3">DSM 45555</strain>
    </source>
</reference>
<organism evidence="2 3">
    <name type="scientific">Micromonospora marina</name>
    <dbReference type="NCBI Taxonomy" id="307120"/>
    <lineage>
        <taxon>Bacteria</taxon>
        <taxon>Bacillati</taxon>
        <taxon>Actinomycetota</taxon>
        <taxon>Actinomycetes</taxon>
        <taxon>Micromonosporales</taxon>
        <taxon>Micromonosporaceae</taxon>
        <taxon>Micromonospora</taxon>
    </lineage>
</organism>
<evidence type="ECO:0000313" key="2">
    <source>
        <dbReference type="EMBL" id="SCF15794.1"/>
    </source>
</evidence>
<proteinExistence type="predicted"/>
<dbReference type="EMBL" id="FMCV01000009">
    <property type="protein sequence ID" value="SCF15794.1"/>
    <property type="molecule type" value="Genomic_DNA"/>
</dbReference>
<gene>
    <name evidence="2" type="ORF">GA0070215_109171</name>
</gene>
<protein>
    <submittedName>
        <fullName evidence="2">Uncharacterized protein</fullName>
    </submittedName>
</protein>
<evidence type="ECO:0000313" key="3">
    <source>
        <dbReference type="Proteomes" id="UP000198551"/>
    </source>
</evidence>
<name>A0A1C4Y515_9ACTN</name>
<dbReference type="RefSeq" id="WP_244166995.1">
    <property type="nucleotide sequence ID" value="NZ_FMCV01000009.1"/>
</dbReference>
<dbReference type="AlphaFoldDB" id="A0A1C4Y515"/>
<accession>A0A1C4Y515</accession>
<feature type="compositionally biased region" description="Low complexity" evidence="1">
    <location>
        <begin position="8"/>
        <end position="27"/>
    </location>
</feature>
<sequence>MARTPASGTGCTAPGTDGAGGPARTAASGTNWEGCGVAPDVATPADRARDVAYRRNLEALLAADPDRPAAAEQRTALAALG</sequence>
<feature type="region of interest" description="Disordered" evidence="1">
    <location>
        <begin position="1"/>
        <end position="33"/>
    </location>
</feature>
<dbReference type="Proteomes" id="UP000198551">
    <property type="component" value="Unassembled WGS sequence"/>
</dbReference>
<evidence type="ECO:0000256" key="1">
    <source>
        <dbReference type="SAM" id="MobiDB-lite"/>
    </source>
</evidence>